<dbReference type="GO" id="GO:0006355">
    <property type="term" value="P:regulation of DNA-templated transcription"/>
    <property type="evidence" value="ECO:0007669"/>
    <property type="project" value="InterPro"/>
</dbReference>
<feature type="domain" description="HTH luxR-type" evidence="4">
    <location>
        <begin position="1"/>
        <end position="65"/>
    </location>
</feature>
<organism evidence="5 6">
    <name type="scientific">Actinomadura soli</name>
    <dbReference type="NCBI Taxonomy" id="2508997"/>
    <lineage>
        <taxon>Bacteria</taxon>
        <taxon>Bacillati</taxon>
        <taxon>Actinomycetota</taxon>
        <taxon>Actinomycetes</taxon>
        <taxon>Streptosporangiales</taxon>
        <taxon>Thermomonosporaceae</taxon>
        <taxon>Actinomadura</taxon>
    </lineage>
</organism>
<dbReference type="PROSITE" id="PS50043">
    <property type="entry name" value="HTH_LUXR_2"/>
    <property type="match status" value="1"/>
</dbReference>
<dbReference type="InterPro" id="IPR000792">
    <property type="entry name" value="Tscrpt_reg_LuxR_C"/>
</dbReference>
<protein>
    <submittedName>
        <fullName evidence="5">Helix-turn-helix transcriptional regulator</fullName>
    </submittedName>
</protein>
<gene>
    <name evidence="5" type="ORF">ETD83_41060</name>
</gene>
<proteinExistence type="predicted"/>
<evidence type="ECO:0000313" key="6">
    <source>
        <dbReference type="Proteomes" id="UP000309174"/>
    </source>
</evidence>
<dbReference type="InterPro" id="IPR036388">
    <property type="entry name" value="WH-like_DNA-bd_sf"/>
</dbReference>
<dbReference type="PRINTS" id="PR00038">
    <property type="entry name" value="HTHLUXR"/>
</dbReference>
<dbReference type="AlphaFoldDB" id="A0A5C4IYD8"/>
<keyword evidence="6" id="KW-1185">Reference proteome</keyword>
<evidence type="ECO:0000259" key="4">
    <source>
        <dbReference type="PROSITE" id="PS50043"/>
    </source>
</evidence>
<dbReference type="CDD" id="cd06170">
    <property type="entry name" value="LuxR_C_like"/>
    <property type="match status" value="1"/>
</dbReference>
<dbReference type="SUPFAM" id="SSF46894">
    <property type="entry name" value="C-terminal effector domain of the bipartite response regulators"/>
    <property type="match status" value="1"/>
</dbReference>
<name>A0A5C4IYD8_9ACTN</name>
<evidence type="ECO:0000256" key="2">
    <source>
        <dbReference type="ARBA" id="ARBA00023125"/>
    </source>
</evidence>
<dbReference type="OrthoDB" id="483at2"/>
<reference evidence="5 6" key="1">
    <citation type="submission" date="2019-05" db="EMBL/GenBank/DDBJ databases">
        <title>Draft genome sequence of Actinomadura sp. 14C53.</title>
        <authorList>
            <person name="Saricaoglu S."/>
            <person name="Isik K."/>
        </authorList>
    </citation>
    <scope>NUCLEOTIDE SEQUENCE [LARGE SCALE GENOMIC DNA]</scope>
    <source>
        <strain evidence="5 6">14C53</strain>
    </source>
</reference>
<dbReference type="PANTHER" id="PTHR44688:SF16">
    <property type="entry name" value="DNA-BINDING TRANSCRIPTIONAL ACTIVATOR DEVR_DOSR"/>
    <property type="match status" value="1"/>
</dbReference>
<dbReference type="PANTHER" id="PTHR44688">
    <property type="entry name" value="DNA-BINDING TRANSCRIPTIONAL ACTIVATOR DEVR_DOSR"/>
    <property type="match status" value="1"/>
</dbReference>
<evidence type="ECO:0000313" key="5">
    <source>
        <dbReference type="EMBL" id="TMQ83845.1"/>
    </source>
</evidence>
<sequence length="75" mass="7971">SPALYGLSRRELDVALLVAEGRTNLQIAESLIISVRAVECHLSHIFAKLGVTSRAGVSAALRRAGKPDPHPVPAF</sequence>
<comment type="caution">
    <text evidence="5">The sequence shown here is derived from an EMBL/GenBank/DDBJ whole genome shotgun (WGS) entry which is preliminary data.</text>
</comment>
<dbReference type="GO" id="GO:0003677">
    <property type="term" value="F:DNA binding"/>
    <property type="evidence" value="ECO:0007669"/>
    <property type="project" value="UniProtKB-KW"/>
</dbReference>
<keyword evidence="2" id="KW-0238">DNA-binding</keyword>
<dbReference type="InterPro" id="IPR016032">
    <property type="entry name" value="Sig_transdc_resp-reg_C-effctor"/>
</dbReference>
<evidence type="ECO:0000256" key="1">
    <source>
        <dbReference type="ARBA" id="ARBA00023015"/>
    </source>
</evidence>
<dbReference type="Pfam" id="PF00196">
    <property type="entry name" value="GerE"/>
    <property type="match status" value="1"/>
</dbReference>
<evidence type="ECO:0000256" key="3">
    <source>
        <dbReference type="ARBA" id="ARBA00023163"/>
    </source>
</evidence>
<dbReference type="RefSeq" id="WP_138650642.1">
    <property type="nucleotide sequence ID" value="NZ_VCKW01000490.1"/>
</dbReference>
<dbReference type="SMART" id="SM00421">
    <property type="entry name" value="HTH_LUXR"/>
    <property type="match status" value="1"/>
</dbReference>
<feature type="non-terminal residue" evidence="5">
    <location>
        <position position="1"/>
    </location>
</feature>
<keyword evidence="3" id="KW-0804">Transcription</keyword>
<dbReference type="EMBL" id="VCKW01000490">
    <property type="protein sequence ID" value="TMQ83845.1"/>
    <property type="molecule type" value="Genomic_DNA"/>
</dbReference>
<accession>A0A5C4IYD8</accession>
<dbReference type="Gene3D" id="1.10.10.10">
    <property type="entry name" value="Winged helix-like DNA-binding domain superfamily/Winged helix DNA-binding domain"/>
    <property type="match status" value="1"/>
</dbReference>
<dbReference type="Proteomes" id="UP000309174">
    <property type="component" value="Unassembled WGS sequence"/>
</dbReference>
<keyword evidence="1" id="KW-0805">Transcription regulation</keyword>